<accession>A0A2S9YU96</accession>
<dbReference type="EMBL" id="PVNL01000039">
    <property type="protein sequence ID" value="PRQ08650.1"/>
    <property type="molecule type" value="Genomic_DNA"/>
</dbReference>
<dbReference type="OrthoDB" id="5518488at2"/>
<comment type="caution">
    <text evidence="2">The sequence shown here is derived from an EMBL/GenBank/DDBJ whole genome shotgun (WGS) entry which is preliminary data.</text>
</comment>
<proteinExistence type="predicted"/>
<feature type="region of interest" description="Disordered" evidence="1">
    <location>
        <begin position="94"/>
        <end position="119"/>
    </location>
</feature>
<evidence type="ECO:0000256" key="1">
    <source>
        <dbReference type="SAM" id="MobiDB-lite"/>
    </source>
</evidence>
<dbReference type="Proteomes" id="UP000238823">
    <property type="component" value="Unassembled WGS sequence"/>
</dbReference>
<reference evidence="2 3" key="1">
    <citation type="submission" date="2018-03" db="EMBL/GenBank/DDBJ databases">
        <title>Draft Genome Sequences of the Obligatory Marine Myxobacteria Enhygromyxa salina SWB007.</title>
        <authorList>
            <person name="Poehlein A."/>
            <person name="Moghaddam J.A."/>
            <person name="Harms H."/>
            <person name="Alanjari M."/>
            <person name="Koenig G.M."/>
            <person name="Daniel R."/>
            <person name="Schaeberle T.F."/>
        </authorList>
    </citation>
    <scope>NUCLEOTIDE SEQUENCE [LARGE SCALE GENOMIC DNA]</scope>
    <source>
        <strain evidence="2 3">SWB007</strain>
    </source>
</reference>
<gene>
    <name evidence="2" type="ORF">ENSA7_16560</name>
</gene>
<sequence length="119" mass="12903">MADQLQDAVLAIVEAHAKTGVTMGKIVDHLVADGGPEQEVELAIWRLMQRRRLTPNGFVCRKVRKPSQSGRGAETRTYEFVLIPWSPALDAQLELDLGGTDPQPAATQAPLEGAASSKR</sequence>
<name>A0A2S9YU96_9BACT</name>
<evidence type="ECO:0000313" key="3">
    <source>
        <dbReference type="Proteomes" id="UP000238823"/>
    </source>
</evidence>
<organism evidence="2 3">
    <name type="scientific">Enhygromyxa salina</name>
    <dbReference type="NCBI Taxonomy" id="215803"/>
    <lineage>
        <taxon>Bacteria</taxon>
        <taxon>Pseudomonadati</taxon>
        <taxon>Myxococcota</taxon>
        <taxon>Polyangia</taxon>
        <taxon>Nannocystales</taxon>
        <taxon>Nannocystaceae</taxon>
        <taxon>Enhygromyxa</taxon>
    </lineage>
</organism>
<protein>
    <submittedName>
        <fullName evidence="2">Uncharacterized protein</fullName>
    </submittedName>
</protein>
<dbReference type="AlphaFoldDB" id="A0A2S9YU96"/>
<evidence type="ECO:0000313" key="2">
    <source>
        <dbReference type="EMBL" id="PRQ08650.1"/>
    </source>
</evidence>
<dbReference type="RefSeq" id="WP_106088687.1">
    <property type="nucleotide sequence ID" value="NZ_PVNL01000039.1"/>
</dbReference>